<sequence length="518" mass="54377">MGGYRVPEGSWLVIPLRALHRDPAVFPHPDVFDPGRWQTRTAESSAMDPSTDAYLPYGLGPRRCAGASLADTAAPVALAAIAATRTLMPVRPGGRLRSRPGLVDRPGRLMVTAVPRHPPGTGRAAHGGTVPSAAAPTPVPSPVLDEELRERWHRTARWIDTHIDRLYPAAPAPSLVTAWIPPDSAALPAGTGSAEHLARRLHRALVIPVRHLTEAGGHRWRPALAAEVIAALDGDAEACGPLIAALELIHTGALIVDDVQDGSPTRRGRPAAHTAFGAALALNGGTAAYFAFDRAIELAFSDDPPLCGGLREACLAGIRAAHTGQALDLQGHREEMDVAVDSGDPRQVLGLVRLTHRLKSGAPVGAALTAAALLTGADPPLRRALADFGTAVGTAYQMTDDVADLLGVTRDGVATKRVAEDLRAGKVTLPLAHAVTLLPRPRLRRLWRLVRDGVEEGDALAGVTAEVVACGAAEACTAEAESLVAGAWAGLGPLLPPGPRGRRLHDMARHIIRINRIA</sequence>
<dbReference type="InterPro" id="IPR001128">
    <property type="entry name" value="Cyt_P450"/>
</dbReference>
<gene>
    <name evidence="4" type="ORF">GCM10010357_13800</name>
</gene>
<dbReference type="InterPro" id="IPR033749">
    <property type="entry name" value="Polyprenyl_synt_CS"/>
</dbReference>
<keyword evidence="2" id="KW-0460">Magnesium</keyword>
<organism evidence="4 5">
    <name type="scientific">Streptomyces luteireticuli</name>
    <dbReference type="NCBI Taxonomy" id="173858"/>
    <lineage>
        <taxon>Bacteria</taxon>
        <taxon>Bacillati</taxon>
        <taxon>Actinomycetota</taxon>
        <taxon>Actinomycetes</taxon>
        <taxon>Kitasatosporales</taxon>
        <taxon>Streptomycetaceae</taxon>
        <taxon>Streptomyces</taxon>
    </lineage>
</organism>
<dbReference type="Gene3D" id="1.10.600.10">
    <property type="entry name" value="Farnesyl Diphosphate Synthase"/>
    <property type="match status" value="1"/>
</dbReference>
<protein>
    <recommendedName>
        <fullName evidence="6">Polyprenyl synthetase family protein</fullName>
    </recommendedName>
</protein>
<dbReference type="Gene3D" id="1.10.630.10">
    <property type="entry name" value="Cytochrome P450"/>
    <property type="match status" value="1"/>
</dbReference>
<dbReference type="InterPro" id="IPR008949">
    <property type="entry name" value="Isoprenoid_synthase_dom_sf"/>
</dbReference>
<accession>A0ABP3I8L3</accession>
<dbReference type="PANTHER" id="PTHR12001:SF44">
    <property type="entry name" value="GERANYLGERANYL PYROPHOSPHATE SYNTHASE"/>
    <property type="match status" value="1"/>
</dbReference>
<dbReference type="PROSITE" id="PS00723">
    <property type="entry name" value="POLYPRENYL_SYNTHASE_1"/>
    <property type="match status" value="1"/>
</dbReference>
<evidence type="ECO:0000313" key="4">
    <source>
        <dbReference type="EMBL" id="GAA0394143.1"/>
    </source>
</evidence>
<dbReference type="SUPFAM" id="SSF48264">
    <property type="entry name" value="Cytochrome P450"/>
    <property type="match status" value="1"/>
</dbReference>
<dbReference type="PRINTS" id="PR00463">
    <property type="entry name" value="EP450I"/>
</dbReference>
<dbReference type="Proteomes" id="UP001500879">
    <property type="component" value="Unassembled WGS sequence"/>
</dbReference>
<evidence type="ECO:0000256" key="2">
    <source>
        <dbReference type="ARBA" id="ARBA00022842"/>
    </source>
</evidence>
<keyword evidence="5" id="KW-1185">Reference proteome</keyword>
<keyword evidence="1" id="KW-0479">Metal-binding</keyword>
<dbReference type="EMBL" id="BAAABX010000012">
    <property type="protein sequence ID" value="GAA0394143.1"/>
    <property type="molecule type" value="Genomic_DNA"/>
</dbReference>
<dbReference type="InterPro" id="IPR002401">
    <property type="entry name" value="Cyt_P450_E_grp-I"/>
</dbReference>
<proteinExistence type="predicted"/>
<evidence type="ECO:0008006" key="6">
    <source>
        <dbReference type="Google" id="ProtNLM"/>
    </source>
</evidence>
<feature type="region of interest" description="Disordered" evidence="3">
    <location>
        <begin position="116"/>
        <end position="141"/>
    </location>
</feature>
<dbReference type="Pfam" id="PF00067">
    <property type="entry name" value="p450"/>
    <property type="match status" value="1"/>
</dbReference>
<dbReference type="SUPFAM" id="SSF48576">
    <property type="entry name" value="Terpenoid synthases"/>
    <property type="match status" value="1"/>
</dbReference>
<dbReference type="Pfam" id="PF00348">
    <property type="entry name" value="polyprenyl_synt"/>
    <property type="match status" value="1"/>
</dbReference>
<dbReference type="InterPro" id="IPR036396">
    <property type="entry name" value="Cyt_P450_sf"/>
</dbReference>
<dbReference type="PANTHER" id="PTHR12001">
    <property type="entry name" value="GERANYLGERANYL PYROPHOSPHATE SYNTHASE"/>
    <property type="match status" value="1"/>
</dbReference>
<reference evidence="5" key="1">
    <citation type="journal article" date="2019" name="Int. J. Syst. Evol. Microbiol.">
        <title>The Global Catalogue of Microorganisms (GCM) 10K type strain sequencing project: providing services to taxonomists for standard genome sequencing and annotation.</title>
        <authorList>
            <consortium name="The Broad Institute Genomics Platform"/>
            <consortium name="The Broad Institute Genome Sequencing Center for Infectious Disease"/>
            <person name="Wu L."/>
            <person name="Ma J."/>
        </authorList>
    </citation>
    <scope>NUCLEOTIDE SEQUENCE [LARGE SCALE GENOMIC DNA]</scope>
    <source>
        <strain evidence="5">JCM 4788</strain>
    </source>
</reference>
<evidence type="ECO:0000313" key="5">
    <source>
        <dbReference type="Proteomes" id="UP001500879"/>
    </source>
</evidence>
<dbReference type="InterPro" id="IPR000092">
    <property type="entry name" value="Polyprenyl_synt"/>
</dbReference>
<name>A0ABP3I8L3_9ACTN</name>
<evidence type="ECO:0000256" key="3">
    <source>
        <dbReference type="SAM" id="MobiDB-lite"/>
    </source>
</evidence>
<comment type="caution">
    <text evidence="4">The sequence shown here is derived from an EMBL/GenBank/DDBJ whole genome shotgun (WGS) entry which is preliminary data.</text>
</comment>
<evidence type="ECO:0000256" key="1">
    <source>
        <dbReference type="ARBA" id="ARBA00022723"/>
    </source>
</evidence>
<dbReference type="RefSeq" id="WP_344020988.1">
    <property type="nucleotide sequence ID" value="NZ_BAAABX010000012.1"/>
</dbReference>
<dbReference type="PROSITE" id="PS00444">
    <property type="entry name" value="POLYPRENYL_SYNTHASE_2"/>
    <property type="match status" value="1"/>
</dbReference>